<dbReference type="InterPro" id="IPR036237">
    <property type="entry name" value="Xyl_isomerase-like_sf"/>
</dbReference>
<keyword evidence="2" id="KW-0413">Isomerase</keyword>
<proteinExistence type="predicted"/>
<evidence type="ECO:0000259" key="1">
    <source>
        <dbReference type="Pfam" id="PF01261"/>
    </source>
</evidence>
<dbReference type="Pfam" id="PF01261">
    <property type="entry name" value="AP_endonuc_2"/>
    <property type="match status" value="1"/>
</dbReference>
<evidence type="ECO:0000313" key="3">
    <source>
        <dbReference type="Proteomes" id="UP001597201"/>
    </source>
</evidence>
<gene>
    <name evidence="2" type="ORF">ACFQ39_06160</name>
</gene>
<dbReference type="EMBL" id="JBHTMY010000002">
    <property type="protein sequence ID" value="MFD1315195.1"/>
    <property type="molecule type" value="Genomic_DNA"/>
</dbReference>
<dbReference type="RefSeq" id="WP_377177117.1">
    <property type="nucleotide sequence ID" value="NZ_JBHTMY010000002.1"/>
</dbReference>
<organism evidence="2 3">
    <name type="scientific">Namhaeicola litoreus</name>
    <dbReference type="NCBI Taxonomy" id="1052145"/>
    <lineage>
        <taxon>Bacteria</taxon>
        <taxon>Pseudomonadati</taxon>
        <taxon>Bacteroidota</taxon>
        <taxon>Flavobacteriia</taxon>
        <taxon>Flavobacteriales</taxon>
        <taxon>Flavobacteriaceae</taxon>
        <taxon>Namhaeicola</taxon>
    </lineage>
</organism>
<dbReference type="SUPFAM" id="SSF51658">
    <property type="entry name" value="Xylose isomerase-like"/>
    <property type="match status" value="1"/>
</dbReference>
<dbReference type="Gene3D" id="3.20.20.150">
    <property type="entry name" value="Divalent-metal-dependent TIM barrel enzymes"/>
    <property type="match status" value="1"/>
</dbReference>
<dbReference type="GO" id="GO:0016853">
    <property type="term" value="F:isomerase activity"/>
    <property type="evidence" value="ECO:0007669"/>
    <property type="project" value="UniProtKB-KW"/>
</dbReference>
<dbReference type="InterPro" id="IPR013022">
    <property type="entry name" value="Xyl_isomerase-like_TIM-brl"/>
</dbReference>
<feature type="domain" description="Xylose isomerase-like TIM barrel" evidence="1">
    <location>
        <begin position="22"/>
        <end position="186"/>
    </location>
</feature>
<comment type="caution">
    <text evidence="2">The sequence shown here is derived from an EMBL/GenBank/DDBJ whole genome shotgun (WGS) entry which is preliminary data.</text>
</comment>
<dbReference type="Proteomes" id="UP001597201">
    <property type="component" value="Unassembled WGS sequence"/>
</dbReference>
<keyword evidence="3" id="KW-1185">Reference proteome</keyword>
<protein>
    <submittedName>
        <fullName evidence="2">Sugar phosphate isomerase/epimerase family protein</fullName>
    </submittedName>
</protein>
<sequence length="272" mass="32151">MTVKYLCPFWGMEGLSADEFIDKVLKYEYDGIEINIPNDSDFENKLLSRIKDENLIFVAQQWLSPKLETVNEYIVRLEDLLLKRASLNPDFINSHTGKDYFSFEDNCRIIEKCFEISKRTGVEIIHETHRGRFNYSAKKTVDFLKQYPDLKLTADFSHWVTVSESFLEDQMDDVQTAVKKCYYIHARVGYTQSPQINNPFAPENKEALEIFTNWWKSILQDAKIRGQKEFYICPEFGPKPYMPYLPFKNVPIENQWNLNKQMMLYLKNIDLS</sequence>
<name>A0ABW3Y165_9FLAO</name>
<reference evidence="3" key="1">
    <citation type="journal article" date="2019" name="Int. J. Syst. Evol. Microbiol.">
        <title>The Global Catalogue of Microorganisms (GCM) 10K type strain sequencing project: providing services to taxonomists for standard genome sequencing and annotation.</title>
        <authorList>
            <consortium name="The Broad Institute Genomics Platform"/>
            <consortium name="The Broad Institute Genome Sequencing Center for Infectious Disease"/>
            <person name="Wu L."/>
            <person name="Ma J."/>
        </authorList>
    </citation>
    <scope>NUCLEOTIDE SEQUENCE [LARGE SCALE GENOMIC DNA]</scope>
    <source>
        <strain evidence="3">CCUG 61485</strain>
    </source>
</reference>
<accession>A0ABW3Y165</accession>
<evidence type="ECO:0000313" key="2">
    <source>
        <dbReference type="EMBL" id="MFD1315195.1"/>
    </source>
</evidence>